<reference evidence="1 2" key="1">
    <citation type="journal article" date="2020" name="BMC Genomics">
        <title>Intraspecific diversification of the crop wild relative Brassica cretica Lam. using demographic model selection.</title>
        <authorList>
            <person name="Kioukis A."/>
            <person name="Michalopoulou V.A."/>
            <person name="Briers L."/>
            <person name="Pirintsos S."/>
            <person name="Studholme D.J."/>
            <person name="Pavlidis P."/>
            <person name="Sarris P.F."/>
        </authorList>
    </citation>
    <scope>NUCLEOTIDE SEQUENCE [LARGE SCALE GENOMIC DNA]</scope>
    <source>
        <strain evidence="2">cv. PFS-1207/04</strain>
    </source>
</reference>
<protein>
    <submittedName>
        <fullName evidence="1">Uncharacterized protein</fullName>
    </submittedName>
</protein>
<name>A0ABQ7BIX6_BRACR</name>
<gene>
    <name evidence="1" type="ORF">DY000_02043244</name>
</gene>
<dbReference type="EMBL" id="QGKV02001507">
    <property type="protein sequence ID" value="KAF3532277.1"/>
    <property type="molecule type" value="Genomic_DNA"/>
</dbReference>
<comment type="caution">
    <text evidence="1">The sequence shown here is derived from an EMBL/GenBank/DDBJ whole genome shotgun (WGS) entry which is preliminary data.</text>
</comment>
<accession>A0ABQ7BIX6</accession>
<proteinExistence type="predicted"/>
<evidence type="ECO:0000313" key="1">
    <source>
        <dbReference type="EMBL" id="KAF3532277.1"/>
    </source>
</evidence>
<keyword evidence="2" id="KW-1185">Reference proteome</keyword>
<sequence length="146" mass="15825">MQKQRKNQVFNTYIFDGRVIEMKTVIDPTENLVSSNNNPNPCYMTRPLPLASVKSISSDVSLPLCATSPPLICASKPSLLHNKPKDGSSSGTTLHLILAGDSFASRRKCHGGSLENNQISRSLKNITIGFTGDLSEWVSSEISSTS</sequence>
<dbReference type="Proteomes" id="UP000266723">
    <property type="component" value="Unassembled WGS sequence"/>
</dbReference>
<organism evidence="1 2">
    <name type="scientific">Brassica cretica</name>
    <name type="common">Mustard</name>
    <dbReference type="NCBI Taxonomy" id="69181"/>
    <lineage>
        <taxon>Eukaryota</taxon>
        <taxon>Viridiplantae</taxon>
        <taxon>Streptophyta</taxon>
        <taxon>Embryophyta</taxon>
        <taxon>Tracheophyta</taxon>
        <taxon>Spermatophyta</taxon>
        <taxon>Magnoliopsida</taxon>
        <taxon>eudicotyledons</taxon>
        <taxon>Gunneridae</taxon>
        <taxon>Pentapetalae</taxon>
        <taxon>rosids</taxon>
        <taxon>malvids</taxon>
        <taxon>Brassicales</taxon>
        <taxon>Brassicaceae</taxon>
        <taxon>Brassiceae</taxon>
        <taxon>Brassica</taxon>
    </lineage>
</organism>
<evidence type="ECO:0000313" key="2">
    <source>
        <dbReference type="Proteomes" id="UP000266723"/>
    </source>
</evidence>